<dbReference type="EMBL" id="CALSDN010000002">
    <property type="protein sequence ID" value="CAH6719259.1"/>
    <property type="molecule type" value="Genomic_DNA"/>
</dbReference>
<name>A0ACA9Y2V7_9ASCO</name>
<evidence type="ECO:0000313" key="1">
    <source>
        <dbReference type="EMBL" id="CAH6719259.1"/>
    </source>
</evidence>
<sequence>MIELMTKELKLLKYLQSPNVLDSIKGKPLKVLKAIDDFNARSSQHYMIVGPAKGKFIVEEIQRTKPKILIELGCFVGYSAVKWGHELSTIGGRYYGFEFSEDYADITRQVIEIAGLSSISTILVGAASERLPEFAKHHKPADFIFIDHEKSLYVPDFRVMESVGLIGESTTIVADNIIRPGAPEYHQYVNLDSNERETYNNSHENISGSSYKGKSTNLYTSQLIPVGQDAIEITKCLSV</sequence>
<evidence type="ECO:0000313" key="2">
    <source>
        <dbReference type="Proteomes" id="UP001152531"/>
    </source>
</evidence>
<organism evidence="1 2">
    <name type="scientific">[Candida] jaroonii</name>
    <dbReference type="NCBI Taxonomy" id="467808"/>
    <lineage>
        <taxon>Eukaryota</taxon>
        <taxon>Fungi</taxon>
        <taxon>Dikarya</taxon>
        <taxon>Ascomycota</taxon>
        <taxon>Saccharomycotina</taxon>
        <taxon>Pichiomycetes</taxon>
        <taxon>Debaryomycetaceae</taxon>
        <taxon>Yamadazyma</taxon>
    </lineage>
</organism>
<keyword evidence="2" id="KW-1185">Reference proteome</keyword>
<comment type="caution">
    <text evidence="1">The sequence shown here is derived from an EMBL/GenBank/DDBJ whole genome shotgun (WGS) entry which is preliminary data.</text>
</comment>
<reference evidence="1" key="1">
    <citation type="submission" date="2022-06" db="EMBL/GenBank/DDBJ databases">
        <authorList>
            <person name="Legras J.-L."/>
            <person name="Devillers H."/>
            <person name="Grondin C."/>
        </authorList>
    </citation>
    <scope>NUCLEOTIDE SEQUENCE</scope>
    <source>
        <strain evidence="1">CLIB 1444</strain>
    </source>
</reference>
<protein>
    <submittedName>
        <fullName evidence="1">Probable catechol O-methyltransferase 1</fullName>
    </submittedName>
</protein>
<proteinExistence type="predicted"/>
<gene>
    <name evidence="1" type="ORF">CLIB1444_02S04456</name>
</gene>
<dbReference type="Proteomes" id="UP001152531">
    <property type="component" value="Unassembled WGS sequence"/>
</dbReference>
<accession>A0ACA9Y2V7</accession>